<name>A0A397VJ39_9GLOM</name>
<dbReference type="EMBL" id="QKWP01000446">
    <property type="protein sequence ID" value="RIB19903.1"/>
    <property type="molecule type" value="Genomic_DNA"/>
</dbReference>
<proteinExistence type="predicted"/>
<sequence>MLAGFLEVIKNAIVKDRDKKTNDLEAAMRLAFSRLIESLYEKGIVDKEKIMQNLKTFGIMIDIK</sequence>
<dbReference type="AlphaFoldDB" id="A0A397VJ39"/>
<reference evidence="1 2" key="1">
    <citation type="submission" date="2018-06" db="EMBL/GenBank/DDBJ databases">
        <title>Comparative genomics reveals the genomic features of Rhizophagus irregularis, R. cerebriforme, R. diaphanum and Gigaspora rosea, and their symbiotic lifestyle signature.</title>
        <authorList>
            <person name="Morin E."/>
            <person name="San Clemente H."/>
            <person name="Chen E.C.H."/>
            <person name="De La Providencia I."/>
            <person name="Hainaut M."/>
            <person name="Kuo A."/>
            <person name="Kohler A."/>
            <person name="Murat C."/>
            <person name="Tang N."/>
            <person name="Roy S."/>
            <person name="Loubradou J."/>
            <person name="Henrissat B."/>
            <person name="Grigoriev I.V."/>
            <person name="Corradi N."/>
            <person name="Roux C."/>
            <person name="Martin F.M."/>
        </authorList>
    </citation>
    <scope>NUCLEOTIDE SEQUENCE [LARGE SCALE GENOMIC DNA]</scope>
    <source>
        <strain evidence="1 2">DAOM 194757</strain>
    </source>
</reference>
<organism evidence="1 2">
    <name type="scientific">Gigaspora rosea</name>
    <dbReference type="NCBI Taxonomy" id="44941"/>
    <lineage>
        <taxon>Eukaryota</taxon>
        <taxon>Fungi</taxon>
        <taxon>Fungi incertae sedis</taxon>
        <taxon>Mucoromycota</taxon>
        <taxon>Glomeromycotina</taxon>
        <taxon>Glomeromycetes</taxon>
        <taxon>Diversisporales</taxon>
        <taxon>Gigasporaceae</taxon>
        <taxon>Gigaspora</taxon>
    </lineage>
</organism>
<comment type="caution">
    <text evidence="1">The sequence shown here is derived from an EMBL/GenBank/DDBJ whole genome shotgun (WGS) entry which is preliminary data.</text>
</comment>
<keyword evidence="2" id="KW-1185">Reference proteome</keyword>
<gene>
    <name evidence="1" type="ORF">C2G38_2180589</name>
</gene>
<evidence type="ECO:0000313" key="2">
    <source>
        <dbReference type="Proteomes" id="UP000266673"/>
    </source>
</evidence>
<accession>A0A397VJ39</accession>
<evidence type="ECO:0000313" key="1">
    <source>
        <dbReference type="EMBL" id="RIB19903.1"/>
    </source>
</evidence>
<protein>
    <submittedName>
        <fullName evidence="1">Uncharacterized protein</fullName>
    </submittedName>
</protein>
<dbReference type="Proteomes" id="UP000266673">
    <property type="component" value="Unassembled WGS sequence"/>
</dbReference>